<dbReference type="Pfam" id="PF01717">
    <property type="entry name" value="Meth_synt_2"/>
    <property type="match status" value="1"/>
</dbReference>
<protein>
    <submittedName>
        <fullName evidence="3">Methionine synthase</fullName>
    </submittedName>
</protein>
<accession>A0A895XTC9</accession>
<gene>
    <name evidence="3" type="ORF">JQS30_06485</name>
</gene>
<name>A0A895XTC9_9ACTN</name>
<sequence>MRTDPRETVTSPTRPSLPTGVATGIGSLPGLDIAEAVRTVLGETPDWPYLPELPARGPGADMIGRTAGLLVDLPVQQWVGRWQLADRPGIDQRRISDFWRRDLDALHDIAADHDGPLRLTCAGPWTLAAALWRRTGGAMLADSGAVRDVSESLAEGARRLVSEVQERLPRATVSLQLDEPWLPAIVAGHVATESGFDVYRPQELSVVEERLSSFIASMPVPIVVHCCAPEVPVSALRRAGASAVSLDVTLIDVENVTQMDVLGENLEAGLGLLAGVVPSTSSPVDEIESESTSDTLPGKAAADVVSDIWNRLGFSPAQLRQQVSVTPTCGLSASDFDYARQAMYAALEAAKYLGDN</sequence>
<dbReference type="SUPFAM" id="SSF51726">
    <property type="entry name" value="UROD/MetE-like"/>
    <property type="match status" value="1"/>
</dbReference>
<evidence type="ECO:0000256" key="1">
    <source>
        <dbReference type="SAM" id="MobiDB-lite"/>
    </source>
</evidence>
<keyword evidence="4" id="KW-1185">Reference proteome</keyword>
<dbReference type="GO" id="GO:0003871">
    <property type="term" value="F:5-methyltetrahydropteroyltriglutamate-homocysteine S-methyltransferase activity"/>
    <property type="evidence" value="ECO:0007669"/>
    <property type="project" value="InterPro"/>
</dbReference>
<dbReference type="GO" id="GO:0009086">
    <property type="term" value="P:methionine biosynthetic process"/>
    <property type="evidence" value="ECO:0007669"/>
    <property type="project" value="InterPro"/>
</dbReference>
<organism evidence="3 4">
    <name type="scientific">Natronoglycomyces albus</name>
    <dbReference type="NCBI Taxonomy" id="2811108"/>
    <lineage>
        <taxon>Bacteria</taxon>
        <taxon>Bacillati</taxon>
        <taxon>Actinomycetota</taxon>
        <taxon>Actinomycetes</taxon>
        <taxon>Glycomycetales</taxon>
        <taxon>Glycomycetaceae</taxon>
        <taxon>Natronoglycomyces</taxon>
    </lineage>
</organism>
<dbReference type="EMBL" id="CP070496">
    <property type="protein sequence ID" value="QSB06545.1"/>
    <property type="molecule type" value="Genomic_DNA"/>
</dbReference>
<dbReference type="AlphaFoldDB" id="A0A895XTC9"/>
<dbReference type="RefSeq" id="WP_213172557.1">
    <property type="nucleotide sequence ID" value="NZ_CP070496.1"/>
</dbReference>
<feature type="region of interest" description="Disordered" evidence="1">
    <location>
        <begin position="1"/>
        <end position="20"/>
    </location>
</feature>
<dbReference type="GO" id="GO:0008270">
    <property type="term" value="F:zinc ion binding"/>
    <property type="evidence" value="ECO:0007669"/>
    <property type="project" value="InterPro"/>
</dbReference>
<proteinExistence type="predicted"/>
<dbReference type="Gene3D" id="3.20.20.210">
    <property type="match status" value="1"/>
</dbReference>
<evidence type="ECO:0000313" key="3">
    <source>
        <dbReference type="EMBL" id="QSB06545.1"/>
    </source>
</evidence>
<reference evidence="3" key="1">
    <citation type="submission" date="2021-02" db="EMBL/GenBank/DDBJ databases">
        <title>Natronoglycomyces albus gen. nov., sp. nov, a haloalkaliphilic actinobacterium from a soda solonchak soil.</title>
        <authorList>
            <person name="Sorokin D.Y."/>
            <person name="Khijniak T.V."/>
            <person name="Zakharycheva A.P."/>
            <person name="Boueva O.V."/>
            <person name="Ariskina E.V."/>
            <person name="Hahnke R.L."/>
            <person name="Bunk B."/>
            <person name="Sproer C."/>
            <person name="Schumann P."/>
            <person name="Evtushenko L.I."/>
            <person name="Kublanov I.V."/>
        </authorList>
    </citation>
    <scope>NUCLEOTIDE SEQUENCE</scope>
    <source>
        <strain evidence="3">DSM 106290</strain>
    </source>
</reference>
<evidence type="ECO:0000259" key="2">
    <source>
        <dbReference type="Pfam" id="PF01717"/>
    </source>
</evidence>
<dbReference type="InterPro" id="IPR002629">
    <property type="entry name" value="Met_Synth_C/arc"/>
</dbReference>
<feature type="domain" description="Cobalamin-independent methionine synthase MetE C-terminal/archaeal" evidence="2">
    <location>
        <begin position="136"/>
        <end position="351"/>
    </location>
</feature>
<dbReference type="InterPro" id="IPR038071">
    <property type="entry name" value="UROD/MetE-like_sf"/>
</dbReference>
<dbReference type="KEGG" id="nav:JQS30_06485"/>
<evidence type="ECO:0000313" key="4">
    <source>
        <dbReference type="Proteomes" id="UP000662939"/>
    </source>
</evidence>
<dbReference type="Proteomes" id="UP000662939">
    <property type="component" value="Chromosome"/>
</dbReference>